<dbReference type="EMBL" id="JARPUR010000005">
    <property type="protein sequence ID" value="KAK4876046.1"/>
    <property type="molecule type" value="Genomic_DNA"/>
</dbReference>
<accession>A0AAN7S7S7</accession>
<sequence length="345" mass="39441">MSLSFSRFTKRVLENKRGRPSITFDLCSERTKRLKSKELCGSTSASLLSYATCMSLKAEGQVQVSKVLKDITTLCPAQANKYREAYKKSLNSQIQPLSESVIEDLKSEERDQLTLFSKWGFDGSSGHSSYKQAFYDLEASDSAVFITYLVPLRLTSGKAIIWENPRPGSTRFCRPIKIEFIKESTNVSIADKNRFEADIKNLRIIKWQARGHADKLIVAQNKARIQKEYKDRCGLIVNKPKPGFGNTNDGNTARRFFQNAELSAAITGIDLDVIKKLHIIMVVVASGFDIDVEKYRQYAHETARYFVSKYRWYNIFNLFLISSDPAITSKQKKRQEKYESCQEKQ</sequence>
<reference evidence="2" key="1">
    <citation type="submission" date="2023-01" db="EMBL/GenBank/DDBJ databases">
        <title>Key to firefly adult light organ development and bioluminescence: homeobox transcription factors regulate luciferase expression and transportation to peroxisome.</title>
        <authorList>
            <person name="Fu X."/>
        </authorList>
    </citation>
    <scope>NUCLEOTIDE SEQUENCE [LARGE SCALE GENOMIC DNA]</scope>
</reference>
<evidence type="ECO:0000313" key="2">
    <source>
        <dbReference type="Proteomes" id="UP001353858"/>
    </source>
</evidence>
<organism evidence="1 2">
    <name type="scientific">Aquatica leii</name>
    <dbReference type="NCBI Taxonomy" id="1421715"/>
    <lineage>
        <taxon>Eukaryota</taxon>
        <taxon>Metazoa</taxon>
        <taxon>Ecdysozoa</taxon>
        <taxon>Arthropoda</taxon>
        <taxon>Hexapoda</taxon>
        <taxon>Insecta</taxon>
        <taxon>Pterygota</taxon>
        <taxon>Neoptera</taxon>
        <taxon>Endopterygota</taxon>
        <taxon>Coleoptera</taxon>
        <taxon>Polyphaga</taxon>
        <taxon>Elateriformia</taxon>
        <taxon>Elateroidea</taxon>
        <taxon>Lampyridae</taxon>
        <taxon>Luciolinae</taxon>
        <taxon>Aquatica</taxon>
    </lineage>
</organism>
<evidence type="ECO:0000313" key="1">
    <source>
        <dbReference type="EMBL" id="KAK4876046.1"/>
    </source>
</evidence>
<comment type="caution">
    <text evidence="1">The sequence shown here is derived from an EMBL/GenBank/DDBJ whole genome shotgun (WGS) entry which is preliminary data.</text>
</comment>
<protein>
    <submittedName>
        <fullName evidence="1">Uncharacterized protein</fullName>
    </submittedName>
</protein>
<proteinExistence type="predicted"/>
<dbReference type="Proteomes" id="UP001353858">
    <property type="component" value="Unassembled WGS sequence"/>
</dbReference>
<gene>
    <name evidence="1" type="ORF">RN001_012468</name>
</gene>
<dbReference type="AlphaFoldDB" id="A0AAN7S7S7"/>
<name>A0AAN7S7S7_9COLE</name>
<keyword evidence="2" id="KW-1185">Reference proteome</keyword>